<dbReference type="GO" id="GO:0005886">
    <property type="term" value="C:plasma membrane"/>
    <property type="evidence" value="ECO:0007669"/>
    <property type="project" value="UniProtKB-SubCell"/>
</dbReference>
<keyword evidence="4" id="KW-0067">ATP-binding</keyword>
<name>A0A7W3J9D5_9MICO</name>
<dbReference type="InterPro" id="IPR017871">
    <property type="entry name" value="ABC_transporter-like_CS"/>
</dbReference>
<comment type="caution">
    <text evidence="11">The sequence shown here is derived from an EMBL/GenBank/DDBJ whole genome shotgun (WGS) entry which is preliminary data.</text>
</comment>
<dbReference type="SUPFAM" id="SSF90123">
    <property type="entry name" value="ABC transporter transmembrane region"/>
    <property type="match status" value="1"/>
</dbReference>
<dbReference type="Gene3D" id="1.20.1560.10">
    <property type="entry name" value="ABC transporter type 1, transmembrane domain"/>
    <property type="match status" value="1"/>
</dbReference>
<evidence type="ECO:0000256" key="2">
    <source>
        <dbReference type="ARBA" id="ARBA00022692"/>
    </source>
</evidence>
<dbReference type="InterPro" id="IPR027417">
    <property type="entry name" value="P-loop_NTPase"/>
</dbReference>
<proteinExistence type="predicted"/>
<gene>
    <name evidence="11" type="ORF">FHX71_002617</name>
</gene>
<dbReference type="PROSITE" id="PS50893">
    <property type="entry name" value="ABC_TRANSPORTER_2"/>
    <property type="match status" value="1"/>
</dbReference>
<accession>A0A7W3J9D5</accession>
<dbReference type="GO" id="GO:0140359">
    <property type="term" value="F:ABC-type transporter activity"/>
    <property type="evidence" value="ECO:0007669"/>
    <property type="project" value="InterPro"/>
</dbReference>
<evidence type="ECO:0000313" key="11">
    <source>
        <dbReference type="EMBL" id="MBA8808675.1"/>
    </source>
</evidence>
<dbReference type="InterPro" id="IPR011527">
    <property type="entry name" value="ABC1_TM_dom"/>
</dbReference>
<feature type="region of interest" description="Disordered" evidence="7">
    <location>
        <begin position="619"/>
        <end position="644"/>
    </location>
</feature>
<sequence length="644" mass="67607">MPPEAPRPTPMALQGSRVRRSISVMWRGMRAHPGIYALAVGASGLFGALTVAVSRAVGWATDSVVVPAIGGDDAARDRVWLAGLVLGAVALSLALSVAGRRIWAGYGFVGIQADHRTTLTKQYLRLPVSWHRSHPAGQLLNHTTSDTEAATGVFNPLPFALGVVVMIGVSVGLLVAIDPWLALAALAIIPVTIAVNAVYQRHMSPAVTRAQRLRGDVADVAHESFEAALLVKALGTEDREESRFNTRTQELRAANVRVGIVRSLFDPVIQTLPSIGTLLVLAVGTWRIAAGAVDPGDLVTAAYLLTMMTVPVQAFGWVLGELPRALVGYERIAQVADATGALEHGDARLPRDAGRAGMSVRLAGVGVDVPAISGARGRSITLLDGVEVAVEPGATVAVVGTTGAGKTTLVSLLARLSDPTRGQVLLDGVDARTLADGEIPDQVALVTQTTFIFEDTVRGNVTLADPGTPGTPSDDEVWDALRLARLEDTVREMAGGLDAPLGERGANLSGGQRQRLAIARALVRAPRLLVLDDATSAVDPRVEQEILRGLAAGTGGEADGEPAPGTTVIMVAYRMSSVALADHVVHVDGGRVVDVGTHDELMARDPGYRALATAYEAETERREQERADEAAAGALDDELEEVSR</sequence>
<feature type="compositionally biased region" description="Acidic residues" evidence="7">
    <location>
        <begin position="635"/>
        <end position="644"/>
    </location>
</feature>
<dbReference type="Gene3D" id="3.40.50.300">
    <property type="entry name" value="P-loop containing nucleotide triphosphate hydrolases"/>
    <property type="match status" value="1"/>
</dbReference>
<feature type="transmembrane region" description="Helical" evidence="8">
    <location>
        <begin position="180"/>
        <end position="199"/>
    </location>
</feature>
<dbReference type="PROSITE" id="PS50929">
    <property type="entry name" value="ABC_TM1F"/>
    <property type="match status" value="1"/>
</dbReference>
<feature type="domain" description="ABC transmembrane type-1" evidence="10">
    <location>
        <begin position="37"/>
        <end position="324"/>
    </location>
</feature>
<evidence type="ECO:0000256" key="5">
    <source>
        <dbReference type="ARBA" id="ARBA00022989"/>
    </source>
</evidence>
<dbReference type="InterPro" id="IPR036640">
    <property type="entry name" value="ABC1_TM_sf"/>
</dbReference>
<dbReference type="Pfam" id="PF00664">
    <property type="entry name" value="ABC_membrane"/>
    <property type="match status" value="1"/>
</dbReference>
<organism evidence="11 12">
    <name type="scientific">Promicromonospora sukumoe</name>
    <dbReference type="NCBI Taxonomy" id="88382"/>
    <lineage>
        <taxon>Bacteria</taxon>
        <taxon>Bacillati</taxon>
        <taxon>Actinomycetota</taxon>
        <taxon>Actinomycetes</taxon>
        <taxon>Micrococcales</taxon>
        <taxon>Promicromonosporaceae</taxon>
        <taxon>Promicromonospora</taxon>
    </lineage>
</organism>
<comment type="subcellular location">
    <subcellularLocation>
        <location evidence="1">Cell membrane</location>
        <topology evidence="1">Multi-pass membrane protein</topology>
    </subcellularLocation>
</comment>
<keyword evidence="2 8" id="KW-0812">Transmembrane</keyword>
<evidence type="ECO:0000313" key="12">
    <source>
        <dbReference type="Proteomes" id="UP000540568"/>
    </source>
</evidence>
<evidence type="ECO:0000256" key="3">
    <source>
        <dbReference type="ARBA" id="ARBA00022741"/>
    </source>
</evidence>
<dbReference type="SMART" id="SM00382">
    <property type="entry name" value="AAA"/>
    <property type="match status" value="1"/>
</dbReference>
<evidence type="ECO:0000256" key="6">
    <source>
        <dbReference type="ARBA" id="ARBA00023136"/>
    </source>
</evidence>
<dbReference type="GO" id="GO:0016887">
    <property type="term" value="F:ATP hydrolysis activity"/>
    <property type="evidence" value="ECO:0007669"/>
    <property type="project" value="InterPro"/>
</dbReference>
<dbReference type="GO" id="GO:0005524">
    <property type="term" value="F:ATP binding"/>
    <property type="evidence" value="ECO:0007669"/>
    <property type="project" value="UniProtKB-KW"/>
</dbReference>
<dbReference type="PANTHER" id="PTHR24221">
    <property type="entry name" value="ATP-BINDING CASSETTE SUB-FAMILY B"/>
    <property type="match status" value="1"/>
</dbReference>
<evidence type="ECO:0000259" key="10">
    <source>
        <dbReference type="PROSITE" id="PS50929"/>
    </source>
</evidence>
<dbReference type="AlphaFoldDB" id="A0A7W3J9D5"/>
<protein>
    <submittedName>
        <fullName evidence="11">ABC-type multidrug transport system fused ATPase/permease subunit</fullName>
    </submittedName>
</protein>
<dbReference type="GO" id="GO:0034040">
    <property type="term" value="F:ATPase-coupled lipid transmembrane transporter activity"/>
    <property type="evidence" value="ECO:0007669"/>
    <property type="project" value="TreeGrafter"/>
</dbReference>
<dbReference type="InterPro" id="IPR003593">
    <property type="entry name" value="AAA+_ATPase"/>
</dbReference>
<reference evidence="11 12" key="1">
    <citation type="submission" date="2020-07" db="EMBL/GenBank/DDBJ databases">
        <title>Sequencing the genomes of 1000 actinobacteria strains.</title>
        <authorList>
            <person name="Klenk H.-P."/>
        </authorList>
    </citation>
    <scope>NUCLEOTIDE SEQUENCE [LARGE SCALE GENOMIC DNA]</scope>
    <source>
        <strain evidence="11 12">DSM 44121</strain>
    </source>
</reference>
<dbReference type="Pfam" id="PF00005">
    <property type="entry name" value="ABC_tran"/>
    <property type="match status" value="1"/>
</dbReference>
<feature type="transmembrane region" description="Helical" evidence="8">
    <location>
        <begin position="153"/>
        <end position="174"/>
    </location>
</feature>
<keyword evidence="12" id="KW-1185">Reference proteome</keyword>
<keyword evidence="3" id="KW-0547">Nucleotide-binding</keyword>
<keyword evidence="6 8" id="KW-0472">Membrane</keyword>
<evidence type="ECO:0000256" key="4">
    <source>
        <dbReference type="ARBA" id="ARBA00022840"/>
    </source>
</evidence>
<dbReference type="PROSITE" id="PS00211">
    <property type="entry name" value="ABC_TRANSPORTER_1"/>
    <property type="match status" value="1"/>
</dbReference>
<feature type="transmembrane region" description="Helical" evidence="8">
    <location>
        <begin position="35"/>
        <end position="59"/>
    </location>
</feature>
<evidence type="ECO:0000256" key="7">
    <source>
        <dbReference type="SAM" id="MobiDB-lite"/>
    </source>
</evidence>
<dbReference type="PANTHER" id="PTHR24221:SF654">
    <property type="entry name" value="ATP-BINDING CASSETTE SUB-FAMILY B MEMBER 6"/>
    <property type="match status" value="1"/>
</dbReference>
<feature type="transmembrane region" description="Helical" evidence="8">
    <location>
        <begin position="79"/>
        <end position="98"/>
    </location>
</feature>
<evidence type="ECO:0000256" key="1">
    <source>
        <dbReference type="ARBA" id="ARBA00004651"/>
    </source>
</evidence>
<dbReference type="Proteomes" id="UP000540568">
    <property type="component" value="Unassembled WGS sequence"/>
</dbReference>
<evidence type="ECO:0000259" key="9">
    <source>
        <dbReference type="PROSITE" id="PS50893"/>
    </source>
</evidence>
<dbReference type="SUPFAM" id="SSF52540">
    <property type="entry name" value="P-loop containing nucleoside triphosphate hydrolases"/>
    <property type="match status" value="1"/>
</dbReference>
<dbReference type="EMBL" id="JACGWV010000001">
    <property type="protein sequence ID" value="MBA8808675.1"/>
    <property type="molecule type" value="Genomic_DNA"/>
</dbReference>
<keyword evidence="5 8" id="KW-1133">Transmembrane helix</keyword>
<feature type="domain" description="ABC transporter" evidence="9">
    <location>
        <begin position="367"/>
        <end position="614"/>
    </location>
</feature>
<feature type="compositionally biased region" description="Basic and acidic residues" evidence="7">
    <location>
        <begin position="619"/>
        <end position="629"/>
    </location>
</feature>
<dbReference type="InterPro" id="IPR039421">
    <property type="entry name" value="Type_1_exporter"/>
</dbReference>
<evidence type="ECO:0000256" key="8">
    <source>
        <dbReference type="SAM" id="Phobius"/>
    </source>
</evidence>
<dbReference type="InterPro" id="IPR003439">
    <property type="entry name" value="ABC_transporter-like_ATP-bd"/>
</dbReference>